<name>A0A388L4V3_CHABU</name>
<evidence type="ECO:0000313" key="4">
    <source>
        <dbReference type="Proteomes" id="UP000265515"/>
    </source>
</evidence>
<accession>A0A388L4V3</accession>
<sequence>MWLQVRRWVPAQVYPSAPRAGWWTCNQQILDKCNAFVSKAEQKEQEKRDTKERKRIKWEKEEEVARVKKEREDFESQMGQRLENRLAPRYEAIMGKRVASTNTTNNEVCRLQRKNEELWTKYGIQEQMSTTYMVDRFQKENDKLRKQEVKLKLKMEGDLAVIRWEILGLKEHWESEGKSELMKQIEDPRAEMEALRRQNEEMEEVAQLWRSKALRPENKQGSINIMTPMNERHATIRFGLTIIPEETRKLRAVVEELQERLQCGLKERMALAKAKRLEAEVEVTGLRETMECLSMDQAGCCSPHERGTNLKEKVEEAVNTGFRIGRKGKVKMTPGQMPRQVAVPGRSTIGLPSSSRKGRDFGRSRNGVLSHCARKQALSSKQLMLL</sequence>
<dbReference type="AlphaFoldDB" id="A0A388L4V3"/>
<dbReference type="EMBL" id="BFEA01000265">
    <property type="protein sequence ID" value="GBG77327.1"/>
    <property type="molecule type" value="Genomic_DNA"/>
</dbReference>
<comment type="caution">
    <text evidence="3">The sequence shown here is derived from an EMBL/GenBank/DDBJ whole genome shotgun (WGS) entry which is preliminary data.</text>
</comment>
<protein>
    <submittedName>
        <fullName evidence="3">Uncharacterized protein</fullName>
    </submittedName>
</protein>
<evidence type="ECO:0000313" key="3">
    <source>
        <dbReference type="EMBL" id="GBG77327.1"/>
    </source>
</evidence>
<keyword evidence="4" id="KW-1185">Reference proteome</keyword>
<evidence type="ECO:0000256" key="2">
    <source>
        <dbReference type="SAM" id="MobiDB-lite"/>
    </source>
</evidence>
<evidence type="ECO:0000256" key="1">
    <source>
        <dbReference type="SAM" id="Coils"/>
    </source>
</evidence>
<organism evidence="3 4">
    <name type="scientific">Chara braunii</name>
    <name type="common">Braun's stonewort</name>
    <dbReference type="NCBI Taxonomy" id="69332"/>
    <lineage>
        <taxon>Eukaryota</taxon>
        <taxon>Viridiplantae</taxon>
        <taxon>Streptophyta</taxon>
        <taxon>Charophyceae</taxon>
        <taxon>Charales</taxon>
        <taxon>Characeae</taxon>
        <taxon>Chara</taxon>
    </lineage>
</organism>
<proteinExistence type="predicted"/>
<keyword evidence="1" id="KW-0175">Coiled coil</keyword>
<feature type="coiled-coil region" evidence="1">
    <location>
        <begin position="178"/>
        <end position="212"/>
    </location>
</feature>
<gene>
    <name evidence="3" type="ORF">CBR_g23658</name>
</gene>
<dbReference type="Proteomes" id="UP000265515">
    <property type="component" value="Unassembled WGS sequence"/>
</dbReference>
<reference evidence="3 4" key="1">
    <citation type="journal article" date="2018" name="Cell">
        <title>The Chara Genome: Secondary Complexity and Implications for Plant Terrestrialization.</title>
        <authorList>
            <person name="Nishiyama T."/>
            <person name="Sakayama H."/>
            <person name="Vries J.D."/>
            <person name="Buschmann H."/>
            <person name="Saint-Marcoux D."/>
            <person name="Ullrich K.K."/>
            <person name="Haas F.B."/>
            <person name="Vanderstraeten L."/>
            <person name="Becker D."/>
            <person name="Lang D."/>
            <person name="Vosolsobe S."/>
            <person name="Rombauts S."/>
            <person name="Wilhelmsson P.K.I."/>
            <person name="Janitza P."/>
            <person name="Kern R."/>
            <person name="Heyl A."/>
            <person name="Rumpler F."/>
            <person name="Villalobos L.I.A.C."/>
            <person name="Clay J.M."/>
            <person name="Skokan R."/>
            <person name="Toyoda A."/>
            <person name="Suzuki Y."/>
            <person name="Kagoshima H."/>
            <person name="Schijlen E."/>
            <person name="Tajeshwar N."/>
            <person name="Catarino B."/>
            <person name="Hetherington A.J."/>
            <person name="Saltykova A."/>
            <person name="Bonnot C."/>
            <person name="Breuninger H."/>
            <person name="Symeonidi A."/>
            <person name="Radhakrishnan G.V."/>
            <person name="Van Nieuwerburgh F."/>
            <person name="Deforce D."/>
            <person name="Chang C."/>
            <person name="Karol K.G."/>
            <person name="Hedrich R."/>
            <person name="Ulvskov P."/>
            <person name="Glockner G."/>
            <person name="Delwiche C.F."/>
            <person name="Petrasek J."/>
            <person name="Van de Peer Y."/>
            <person name="Friml J."/>
            <person name="Beilby M."/>
            <person name="Dolan L."/>
            <person name="Kohara Y."/>
            <person name="Sugano S."/>
            <person name="Fujiyama A."/>
            <person name="Delaux P.-M."/>
            <person name="Quint M."/>
            <person name="TheiBen G."/>
            <person name="Hagemann M."/>
            <person name="Harholt J."/>
            <person name="Dunand C."/>
            <person name="Zachgo S."/>
            <person name="Langdale J."/>
            <person name="Maumus F."/>
            <person name="Straeten D.V.D."/>
            <person name="Gould S.B."/>
            <person name="Rensing S.A."/>
        </authorList>
    </citation>
    <scope>NUCLEOTIDE SEQUENCE [LARGE SCALE GENOMIC DNA]</scope>
    <source>
        <strain evidence="3 4">S276</strain>
    </source>
</reference>
<dbReference type="Gramene" id="GBG77327">
    <property type="protein sequence ID" value="GBG77327"/>
    <property type="gene ID" value="CBR_g23658"/>
</dbReference>
<feature type="region of interest" description="Disordered" evidence="2">
    <location>
        <begin position="345"/>
        <end position="366"/>
    </location>
</feature>